<dbReference type="PIRSF" id="PIRSF009320">
    <property type="entry name" value="Nuc_binding_HP_1000"/>
    <property type="match status" value="1"/>
</dbReference>
<dbReference type="RefSeq" id="WP_158345385.1">
    <property type="nucleotide sequence ID" value="NZ_JAHQCW010000057.1"/>
</dbReference>
<dbReference type="EMBL" id="JAHQCW010000057">
    <property type="protein sequence ID" value="MBU9739359.1"/>
    <property type="molecule type" value="Genomic_DNA"/>
</dbReference>
<dbReference type="Gene3D" id="3.40.50.300">
    <property type="entry name" value="P-loop containing nucleotide triphosphate hydrolases"/>
    <property type="match status" value="1"/>
</dbReference>
<organism evidence="6 7">
    <name type="scientific">Diplocloster agilis</name>
    <dbReference type="NCBI Taxonomy" id="2850323"/>
    <lineage>
        <taxon>Bacteria</taxon>
        <taxon>Bacillati</taxon>
        <taxon>Bacillota</taxon>
        <taxon>Clostridia</taxon>
        <taxon>Lachnospirales</taxon>
        <taxon>Lachnospiraceae</taxon>
        <taxon>Diplocloster</taxon>
    </lineage>
</organism>
<evidence type="ECO:0000256" key="2">
    <source>
        <dbReference type="ARBA" id="ARBA00049360"/>
    </source>
</evidence>
<evidence type="ECO:0000256" key="4">
    <source>
        <dbReference type="ARBA" id="ARBA00071824"/>
    </source>
</evidence>
<dbReference type="Proteomes" id="UP000712157">
    <property type="component" value="Unassembled WGS sequence"/>
</dbReference>
<dbReference type="FunFam" id="3.40.50.300:FF:000285">
    <property type="entry name" value="Sporulation initiation inhibitor Soj"/>
    <property type="match status" value="1"/>
</dbReference>
<dbReference type="SUPFAM" id="SSF52540">
    <property type="entry name" value="P-loop containing nucleoside triphosphate hydrolases"/>
    <property type="match status" value="1"/>
</dbReference>
<dbReference type="PANTHER" id="PTHR13696:SF99">
    <property type="entry name" value="COBYRINIC ACID AC-DIAMIDE SYNTHASE"/>
    <property type="match status" value="1"/>
</dbReference>
<evidence type="ECO:0000259" key="5">
    <source>
        <dbReference type="Pfam" id="PF13614"/>
    </source>
</evidence>
<evidence type="ECO:0000256" key="1">
    <source>
        <dbReference type="ARBA" id="ARBA00006976"/>
    </source>
</evidence>
<dbReference type="InterPro" id="IPR025669">
    <property type="entry name" value="AAA_dom"/>
</dbReference>
<dbReference type="PANTHER" id="PTHR13696">
    <property type="entry name" value="P-LOOP CONTAINING NUCLEOSIDE TRIPHOSPHATE HYDROLASE"/>
    <property type="match status" value="1"/>
</dbReference>
<comment type="subunit">
    <text evidence="3">Dimerizes in the presence of ATP but not ADP; ATP-binding is required for double-stranded (ds)DNA-binding. Interacts with DnaA.</text>
</comment>
<dbReference type="AlphaFoldDB" id="A0A949K3Y8"/>
<dbReference type="CDD" id="cd02042">
    <property type="entry name" value="ParAB_family"/>
    <property type="match status" value="1"/>
</dbReference>
<dbReference type="InterPro" id="IPR027417">
    <property type="entry name" value="P-loop_NTPase"/>
</dbReference>
<reference evidence="6" key="1">
    <citation type="submission" date="2021-06" db="EMBL/GenBank/DDBJ databases">
        <title>Description of novel taxa of the family Lachnospiraceae.</title>
        <authorList>
            <person name="Chaplin A.V."/>
            <person name="Sokolova S.R."/>
            <person name="Pikina A.P."/>
            <person name="Korzhanova M."/>
            <person name="Belova V."/>
            <person name="Korostin D."/>
            <person name="Efimov B.A."/>
        </authorList>
    </citation>
    <scope>NUCLEOTIDE SEQUENCE</scope>
    <source>
        <strain evidence="6">ASD5720</strain>
    </source>
</reference>
<feature type="domain" description="AAA" evidence="5">
    <location>
        <begin position="2"/>
        <end position="174"/>
    </location>
</feature>
<name>A0A949K3Y8_9FIRM</name>
<evidence type="ECO:0000313" key="7">
    <source>
        <dbReference type="Proteomes" id="UP000712157"/>
    </source>
</evidence>
<dbReference type="Pfam" id="PF13614">
    <property type="entry name" value="AAA_31"/>
    <property type="match status" value="1"/>
</dbReference>
<evidence type="ECO:0000313" key="6">
    <source>
        <dbReference type="EMBL" id="MBU9739359.1"/>
    </source>
</evidence>
<keyword evidence="7" id="KW-1185">Reference proteome</keyword>
<comment type="similarity">
    <text evidence="1">Belongs to the ParA family.</text>
</comment>
<comment type="catalytic activity">
    <reaction evidence="2">
        <text>ATP + H2O = ADP + phosphate + H(+)</text>
        <dbReference type="Rhea" id="RHEA:13065"/>
        <dbReference type="ChEBI" id="CHEBI:15377"/>
        <dbReference type="ChEBI" id="CHEBI:15378"/>
        <dbReference type="ChEBI" id="CHEBI:30616"/>
        <dbReference type="ChEBI" id="CHEBI:43474"/>
        <dbReference type="ChEBI" id="CHEBI:456216"/>
    </reaction>
</comment>
<sequence length="254" mass="27831">MAKVIVLSNQKGGVGKTTTANALAVIFKARGYRVLAVDMDPQGNLSFSMGADTDGSATIYDVLKGELKTRFAVQRTALVDIIPSNILLSSIELEFTGASREYLLRSALQTLLPLYDYIFIDSPPALGILTVNAFTAADYVLVPLLSDIFSLQGITQLKETIDRVRNYCNPDIQMLGAFLTKHNARTRFSKEIKGTLDMVAADLDMPVLQTSVRESISLREAQSLQQSILDYAPYSNAVLDYGRLANELLERGLA</sequence>
<evidence type="ECO:0000256" key="3">
    <source>
        <dbReference type="ARBA" id="ARBA00062323"/>
    </source>
</evidence>
<dbReference type="InterPro" id="IPR050678">
    <property type="entry name" value="DNA_Partitioning_ATPase"/>
</dbReference>
<comment type="caution">
    <text evidence="6">The sequence shown here is derived from an EMBL/GenBank/DDBJ whole genome shotgun (WGS) entry which is preliminary data.</text>
</comment>
<proteinExistence type="inferred from homology"/>
<gene>
    <name evidence="6" type="ORF">KTH89_22760</name>
</gene>
<protein>
    <recommendedName>
        <fullName evidence="4">Sporulation initiation inhibitor protein Soj</fullName>
    </recommendedName>
</protein>
<accession>A0A949K3Y8</accession>